<dbReference type="InterPro" id="IPR010179">
    <property type="entry name" value="CRISPR-assoc_prot_Cse3"/>
</dbReference>
<sequence>MYFSRITLSPSQIRKFLKTEIYGGLYDEHRLIWRFFPENEEQHRDFLYRKNDDSKTMQFFLLSERKPENDLDAFLIETKPFAPVIRKGAVYQFQLRANPVVTRMPEGKESKKRRRDDVYLDALAKNQALPAAEQITSQEVLTHSGSEWLIGRSEALGFSVNHVLVERYRRLQTRKKDTKMTFGIMDFSGVLTVTDEEPFRRSLLKGIGHGKAFGCGLLLLRRAI</sequence>
<organism evidence="1 2">
    <name type="scientific">Leptonema illini DSM 21528</name>
    <dbReference type="NCBI Taxonomy" id="929563"/>
    <lineage>
        <taxon>Bacteria</taxon>
        <taxon>Pseudomonadati</taxon>
        <taxon>Spirochaetota</taxon>
        <taxon>Spirochaetia</taxon>
        <taxon>Leptospirales</taxon>
        <taxon>Leptospiraceae</taxon>
        <taxon>Leptonema</taxon>
    </lineage>
</organism>
<gene>
    <name evidence="1" type="ORF">Lepil_0428</name>
</gene>
<protein>
    <submittedName>
        <fullName evidence="1">CRISPR-associated protein, Cse3 family</fullName>
    </submittedName>
</protein>
<dbReference type="STRING" id="183.GCA_002009735_00022"/>
<evidence type="ECO:0000313" key="1">
    <source>
        <dbReference type="EMBL" id="EHQ05134.1"/>
    </source>
</evidence>
<dbReference type="SUPFAM" id="SSF117987">
    <property type="entry name" value="CRISPR-associated protein"/>
    <property type="match status" value="2"/>
</dbReference>
<dbReference type="Gene3D" id="3.30.70.1210">
    <property type="entry name" value="Crispr-associated protein, domain 2"/>
    <property type="match status" value="1"/>
</dbReference>
<reference evidence="1 2" key="1">
    <citation type="submission" date="2011-10" db="EMBL/GenBank/DDBJ databases">
        <title>The Improved High-Quality Draft genome of Leptonema illini DSM 21528.</title>
        <authorList>
            <consortium name="US DOE Joint Genome Institute (JGI-PGF)"/>
            <person name="Lucas S."/>
            <person name="Copeland A."/>
            <person name="Lapidus A."/>
            <person name="Glavina del Rio T."/>
            <person name="Dalin E."/>
            <person name="Tice H."/>
            <person name="Bruce D."/>
            <person name="Goodwin L."/>
            <person name="Pitluck S."/>
            <person name="Peters L."/>
            <person name="Mikhailova N."/>
            <person name="Held B."/>
            <person name="Kyrpides N."/>
            <person name="Mavromatis K."/>
            <person name="Ivanova N."/>
            <person name="Markowitz V."/>
            <person name="Cheng J.-F."/>
            <person name="Hugenholtz P."/>
            <person name="Woyke T."/>
            <person name="Wu D."/>
            <person name="Gronow S."/>
            <person name="Wellnitz S."/>
            <person name="Brambilla E.-M."/>
            <person name="Klenk H.-P."/>
            <person name="Eisen J.A."/>
        </authorList>
    </citation>
    <scope>NUCLEOTIDE SEQUENCE [LARGE SCALE GENOMIC DNA]</scope>
    <source>
        <strain evidence="1 2">DSM 21528</strain>
    </source>
</reference>
<keyword evidence="2" id="KW-1185">Reference proteome</keyword>
<dbReference type="Proteomes" id="UP000005737">
    <property type="component" value="Unassembled WGS sequence"/>
</dbReference>
<accession>H2CA10</accession>
<dbReference type="Pfam" id="PF08798">
    <property type="entry name" value="CRISPR_assoc"/>
    <property type="match status" value="1"/>
</dbReference>
<dbReference type="AlphaFoldDB" id="H2CA10"/>
<evidence type="ECO:0000313" key="2">
    <source>
        <dbReference type="Proteomes" id="UP000005737"/>
    </source>
</evidence>
<dbReference type="NCBIfam" id="TIGR01907">
    <property type="entry name" value="casE_Cse3"/>
    <property type="match status" value="1"/>
</dbReference>
<dbReference type="SMART" id="SM01101">
    <property type="entry name" value="CRISPR_assoc"/>
    <property type="match status" value="1"/>
</dbReference>
<proteinExistence type="predicted"/>
<dbReference type="Gene3D" id="3.30.70.1200">
    <property type="entry name" value="Crispr-associated protein, domain 1"/>
    <property type="match status" value="1"/>
</dbReference>
<dbReference type="CDD" id="cd09727">
    <property type="entry name" value="Cas6_I-E"/>
    <property type="match status" value="1"/>
</dbReference>
<name>H2CA10_9LEPT</name>
<dbReference type="HOGENOM" id="CLU_080982_1_0_12"/>
<dbReference type="EMBL" id="JH597773">
    <property type="protein sequence ID" value="EHQ05134.1"/>
    <property type="molecule type" value="Genomic_DNA"/>
</dbReference>